<accession>X6LCQ2</accession>
<dbReference type="InterPro" id="IPR011990">
    <property type="entry name" value="TPR-like_helical_dom_sf"/>
</dbReference>
<dbReference type="EMBL" id="ASPP01045599">
    <property type="protein sequence ID" value="ETN98861.1"/>
    <property type="molecule type" value="Genomic_DNA"/>
</dbReference>
<evidence type="ECO:0000256" key="1">
    <source>
        <dbReference type="ARBA" id="ARBA00022737"/>
    </source>
</evidence>
<dbReference type="AlphaFoldDB" id="X6LCQ2"/>
<feature type="non-terminal residue" evidence="4">
    <location>
        <position position="164"/>
    </location>
</feature>
<dbReference type="InterPro" id="IPR019734">
    <property type="entry name" value="TPR_rpt"/>
</dbReference>
<comment type="caution">
    <text evidence="4">The sequence shown here is derived from an EMBL/GenBank/DDBJ whole genome shotgun (WGS) entry which is preliminary data.</text>
</comment>
<name>X6LCQ2_RETFI</name>
<gene>
    <name evidence="4" type="ORF">RFI_38626</name>
</gene>
<keyword evidence="2 3" id="KW-0802">TPR repeat</keyword>
<evidence type="ECO:0000256" key="2">
    <source>
        <dbReference type="ARBA" id="ARBA00022803"/>
    </source>
</evidence>
<keyword evidence="5" id="KW-1185">Reference proteome</keyword>
<dbReference type="SUPFAM" id="SSF48452">
    <property type="entry name" value="TPR-like"/>
    <property type="match status" value="1"/>
</dbReference>
<organism evidence="4 5">
    <name type="scientific">Reticulomyxa filosa</name>
    <dbReference type="NCBI Taxonomy" id="46433"/>
    <lineage>
        <taxon>Eukaryota</taxon>
        <taxon>Sar</taxon>
        <taxon>Rhizaria</taxon>
        <taxon>Retaria</taxon>
        <taxon>Foraminifera</taxon>
        <taxon>Monothalamids</taxon>
        <taxon>Reticulomyxidae</taxon>
        <taxon>Reticulomyxa</taxon>
    </lineage>
</organism>
<dbReference type="PANTHER" id="PTHR45641:SF1">
    <property type="entry name" value="AAA+ ATPASE DOMAIN-CONTAINING PROTEIN"/>
    <property type="match status" value="1"/>
</dbReference>
<dbReference type="PANTHER" id="PTHR45641">
    <property type="entry name" value="TETRATRICOPEPTIDE REPEAT PROTEIN (AFU_ORTHOLOGUE AFUA_6G03870)"/>
    <property type="match status" value="1"/>
</dbReference>
<evidence type="ECO:0000313" key="4">
    <source>
        <dbReference type="EMBL" id="ETN98861.1"/>
    </source>
</evidence>
<feature type="repeat" description="TPR" evidence="3">
    <location>
        <begin position="114"/>
        <end position="147"/>
    </location>
</feature>
<protein>
    <submittedName>
        <fullName evidence="4">Uncharacterized protein</fullName>
    </submittedName>
</protein>
<dbReference type="PROSITE" id="PS50005">
    <property type="entry name" value="TPR"/>
    <property type="match status" value="1"/>
</dbReference>
<evidence type="ECO:0000256" key="3">
    <source>
        <dbReference type="PROSITE-ProRule" id="PRU00339"/>
    </source>
</evidence>
<proteinExistence type="predicted"/>
<dbReference type="Gene3D" id="1.25.40.10">
    <property type="entry name" value="Tetratricopeptide repeat domain"/>
    <property type="match status" value="1"/>
</dbReference>
<dbReference type="Proteomes" id="UP000023152">
    <property type="component" value="Unassembled WGS sequence"/>
</dbReference>
<reference evidence="4 5" key="1">
    <citation type="journal article" date="2013" name="Curr. Biol.">
        <title>The Genome of the Foraminiferan Reticulomyxa filosa.</title>
        <authorList>
            <person name="Glockner G."/>
            <person name="Hulsmann N."/>
            <person name="Schleicher M."/>
            <person name="Noegel A.A."/>
            <person name="Eichinger L."/>
            <person name="Gallinger C."/>
            <person name="Pawlowski J."/>
            <person name="Sierra R."/>
            <person name="Euteneuer U."/>
            <person name="Pillet L."/>
            <person name="Moustafa A."/>
            <person name="Platzer M."/>
            <person name="Groth M."/>
            <person name="Szafranski K."/>
            <person name="Schliwa M."/>
        </authorList>
    </citation>
    <scope>NUCLEOTIDE SEQUENCE [LARGE SCALE GENOMIC DNA]</scope>
</reference>
<dbReference type="PROSITE" id="PS50293">
    <property type="entry name" value="TPR_REGION"/>
    <property type="match status" value="1"/>
</dbReference>
<dbReference type="Pfam" id="PF13424">
    <property type="entry name" value="TPR_12"/>
    <property type="match status" value="1"/>
</dbReference>
<sequence length="164" mass="18819">MINSDEYMKQKLIIGPYSICSLHSKNIIFDDITIDGCVYVVDCIIDGIGNYKSVIRCHFNSHIFTYTWPIDTNKLMKEGKKAIKKFNLNEAIALFRFVLCVKLQTLHDSYVDVAQSYAWLGSAYDEKGEYNKSVDYFQKSLEIWLNKLGHDHSGIATVYNNLGL</sequence>
<evidence type="ECO:0000313" key="5">
    <source>
        <dbReference type="Proteomes" id="UP000023152"/>
    </source>
</evidence>
<keyword evidence="1" id="KW-0677">Repeat</keyword>